<feature type="compositionally biased region" description="Polar residues" evidence="1">
    <location>
        <begin position="39"/>
        <end position="55"/>
    </location>
</feature>
<dbReference type="Proteomes" id="UP000092445">
    <property type="component" value="Unassembled WGS sequence"/>
</dbReference>
<dbReference type="EnsemblMetazoa" id="GPAI007171-RA">
    <property type="protein sequence ID" value="GPAI007171-PA"/>
    <property type="gene ID" value="GPAI007171"/>
</dbReference>
<protein>
    <recommendedName>
        <fullName evidence="4">Homeobox domain-containing protein</fullName>
    </recommendedName>
</protein>
<sequence>MHRGEMVQVQNKSGKISTKPDTVSDYTLGMADLFSGNVSQTNSHESTSDGNSEHNSSCDEDSQMRLRLKRKLQRNRTSFSNEQIDNLEKVWLCGYTRIVLAIIGCTKRLCLTTISRPHLLWKSALMIGHVSNQKQTETHREFLNLSVNAN</sequence>
<dbReference type="STRING" id="7398.A0A1A9Z8Q2"/>
<feature type="region of interest" description="Disordered" evidence="1">
    <location>
        <begin position="39"/>
        <end position="63"/>
    </location>
</feature>
<evidence type="ECO:0000313" key="2">
    <source>
        <dbReference type="EnsemblMetazoa" id="GPAI007171-PA"/>
    </source>
</evidence>
<feature type="region of interest" description="Disordered" evidence="1">
    <location>
        <begin position="1"/>
        <end position="21"/>
    </location>
</feature>
<accession>A0A1A9Z8Q2</accession>
<feature type="compositionally biased region" description="Polar residues" evidence="1">
    <location>
        <begin position="8"/>
        <end position="21"/>
    </location>
</feature>
<organism evidence="2 3">
    <name type="scientific">Glossina pallidipes</name>
    <name type="common">Tsetse fly</name>
    <dbReference type="NCBI Taxonomy" id="7398"/>
    <lineage>
        <taxon>Eukaryota</taxon>
        <taxon>Metazoa</taxon>
        <taxon>Ecdysozoa</taxon>
        <taxon>Arthropoda</taxon>
        <taxon>Hexapoda</taxon>
        <taxon>Insecta</taxon>
        <taxon>Pterygota</taxon>
        <taxon>Neoptera</taxon>
        <taxon>Endopterygota</taxon>
        <taxon>Diptera</taxon>
        <taxon>Brachycera</taxon>
        <taxon>Muscomorpha</taxon>
        <taxon>Hippoboscoidea</taxon>
        <taxon>Glossinidae</taxon>
        <taxon>Glossina</taxon>
    </lineage>
</organism>
<reference evidence="2" key="2">
    <citation type="submission" date="2020-05" db="UniProtKB">
        <authorList>
            <consortium name="EnsemblMetazoa"/>
        </authorList>
    </citation>
    <scope>IDENTIFICATION</scope>
    <source>
        <strain evidence="2">IAEA</strain>
    </source>
</reference>
<evidence type="ECO:0008006" key="4">
    <source>
        <dbReference type="Google" id="ProtNLM"/>
    </source>
</evidence>
<reference evidence="3" key="1">
    <citation type="submission" date="2014-03" db="EMBL/GenBank/DDBJ databases">
        <authorList>
            <person name="Aksoy S."/>
            <person name="Warren W."/>
            <person name="Wilson R.K."/>
        </authorList>
    </citation>
    <scope>NUCLEOTIDE SEQUENCE [LARGE SCALE GENOMIC DNA]</scope>
    <source>
        <strain evidence="3">IAEA</strain>
    </source>
</reference>
<dbReference type="AlphaFoldDB" id="A0A1A9Z8Q2"/>
<name>A0A1A9Z8Q2_GLOPL</name>
<proteinExistence type="predicted"/>
<evidence type="ECO:0000313" key="3">
    <source>
        <dbReference type="Proteomes" id="UP000092445"/>
    </source>
</evidence>
<keyword evidence="3" id="KW-1185">Reference proteome</keyword>
<dbReference type="VEuPathDB" id="VectorBase:GPAI007171"/>
<evidence type="ECO:0000256" key="1">
    <source>
        <dbReference type="SAM" id="MobiDB-lite"/>
    </source>
</evidence>